<reference evidence="6" key="2">
    <citation type="journal article" date="2024" name="Plant">
        <title>Genomic evolution and insights into agronomic trait innovations of Sesamum species.</title>
        <authorList>
            <person name="Miao H."/>
            <person name="Wang L."/>
            <person name="Qu L."/>
            <person name="Liu H."/>
            <person name="Sun Y."/>
            <person name="Le M."/>
            <person name="Wang Q."/>
            <person name="Wei S."/>
            <person name="Zheng Y."/>
            <person name="Lin W."/>
            <person name="Duan Y."/>
            <person name="Cao H."/>
            <person name="Xiong S."/>
            <person name="Wang X."/>
            <person name="Wei L."/>
            <person name="Li C."/>
            <person name="Ma Q."/>
            <person name="Ju M."/>
            <person name="Zhao R."/>
            <person name="Li G."/>
            <person name="Mu C."/>
            <person name="Tian Q."/>
            <person name="Mei H."/>
            <person name="Zhang T."/>
            <person name="Gao T."/>
            <person name="Zhang H."/>
        </authorList>
    </citation>
    <scope>NUCLEOTIDE SEQUENCE</scope>
    <source>
        <strain evidence="6">KEN1</strain>
    </source>
</reference>
<dbReference type="InterPro" id="IPR039537">
    <property type="entry name" value="Retrotran_Ty1/copia-like"/>
</dbReference>
<feature type="compositionally biased region" description="Polar residues" evidence="4">
    <location>
        <begin position="653"/>
        <end position="666"/>
    </location>
</feature>
<dbReference type="GO" id="GO:0015074">
    <property type="term" value="P:DNA integration"/>
    <property type="evidence" value="ECO:0007669"/>
    <property type="project" value="InterPro"/>
</dbReference>
<dbReference type="EMBL" id="JACGWN010000008">
    <property type="protein sequence ID" value="KAL0438874.1"/>
    <property type="molecule type" value="Genomic_DNA"/>
</dbReference>
<dbReference type="Pfam" id="PF13976">
    <property type="entry name" value="gag_pre-integrs"/>
    <property type="match status" value="1"/>
</dbReference>
<evidence type="ECO:0000256" key="4">
    <source>
        <dbReference type="SAM" id="MobiDB-lite"/>
    </source>
</evidence>
<dbReference type="Pfam" id="PF25597">
    <property type="entry name" value="SH3_retrovirus"/>
    <property type="match status" value="1"/>
</dbReference>
<evidence type="ECO:0000256" key="2">
    <source>
        <dbReference type="ARBA" id="ARBA00022723"/>
    </source>
</evidence>
<proteinExistence type="predicted"/>
<comment type="caution">
    <text evidence="6">The sequence shown here is derived from an EMBL/GenBank/DDBJ whole genome shotgun (WGS) entry which is preliminary data.</text>
</comment>
<dbReference type="PANTHER" id="PTHR42648:SF31">
    <property type="entry name" value="RNA-DIRECTED DNA POLYMERASE"/>
    <property type="match status" value="1"/>
</dbReference>
<dbReference type="GO" id="GO:0008233">
    <property type="term" value="F:peptidase activity"/>
    <property type="evidence" value="ECO:0007669"/>
    <property type="project" value="UniProtKB-KW"/>
</dbReference>
<evidence type="ECO:0000259" key="5">
    <source>
        <dbReference type="PROSITE" id="PS50994"/>
    </source>
</evidence>
<sequence>MPIRTCSCGLCICGFSKAAVEDDNLTKLVQFLMGLNNSYDNIRNQILVMDPFPSINKAYAMVLRVERQRLVNLQNDSNEGVALQARWNDNKTNYGAKGGLQNIDRGYHRGKGVIDKRAQMCSNCDQKRREGDTIRGYNVVSNEGITKGDSVSDFGEAMKQVNELLKLMKGQLPQTQLDPLQVNFAQGDDFAGTSTLHNTSIKDFGSWIVDTGATNHMCADSSLLVQHSSPTLHSSVHLPDGSSQPVKYVGAVYLHDSVVLTDVLCIPTFKYNLLSLQKLCSSASIFISFSPTNCWFQDVRTKAILAVGKVIRGLYIIDTMSFDPITIKTNHVSFCCNASITTSSSLLWHQRLGHPSYSVMQHIHSIKSLHFWDVCDVCPISKQQRLSFPTHNTQCSNIFELIHLDVWGPYKTPSLNNCHYFLTIVDDFSRAVWVFLLQNKTQVPSRISSFLASIHTQFNTRVKIVRSDNGSEFVNTSCRTLFDSLGILHQRSCPHTPQQNGVIERKHKHLLNVARSLLHQASLPKQFWGYCILAAAYLINRLPTPVLHWKSPYETLYHKPPSLDHLRTFGCLCYATNVTPHKDKFDPRASKCIFVGYNQLQKGYKLYHLTDKVVFTSRDVQFQEQVFPFASLPLDSTTFVPTPVLDTLPYNPPLTQSSNPTPTSDIHNSPNVASSPASVPPPRRSHRHVTQSTWLKDYTLFRSPDPLWKLIAVRPGGRPWPRRSKLEENNNWELTELPSDKKAIGCRWVYKVKLKQDGSIERYKARLVAKGYTQVEGVDYFDSFSPVAKTVTVRIFIAFATTHRWPLLQLDVNNAFLHGQLDEEYLDVLFTIKDLGHVKYFLGLELARSSHGTYVTQRKYLFDIVHDCHLDDAKPTATPLPAGIRFDAATGPALAAPDRYRHLIGRS</sequence>
<dbReference type="InterPro" id="IPR001584">
    <property type="entry name" value="Integrase_cat-core"/>
</dbReference>
<name>A0AAW2WB03_9LAMI</name>
<gene>
    <name evidence="6" type="ORF">Slati_2370400</name>
</gene>
<evidence type="ECO:0000256" key="3">
    <source>
        <dbReference type="ARBA" id="ARBA00022801"/>
    </source>
</evidence>
<reference evidence="6" key="1">
    <citation type="submission" date="2020-06" db="EMBL/GenBank/DDBJ databases">
        <authorList>
            <person name="Li T."/>
            <person name="Hu X."/>
            <person name="Zhang T."/>
            <person name="Song X."/>
            <person name="Zhang H."/>
            <person name="Dai N."/>
            <person name="Sheng W."/>
            <person name="Hou X."/>
            <person name="Wei L."/>
        </authorList>
    </citation>
    <scope>NUCLEOTIDE SEQUENCE</scope>
    <source>
        <strain evidence="6">KEN1</strain>
        <tissue evidence="6">Leaf</tissue>
    </source>
</reference>
<dbReference type="Pfam" id="PF22936">
    <property type="entry name" value="Pol_BBD"/>
    <property type="match status" value="1"/>
</dbReference>
<dbReference type="InterPro" id="IPR025724">
    <property type="entry name" value="GAG-pre-integrase_dom"/>
</dbReference>
<dbReference type="Pfam" id="PF07727">
    <property type="entry name" value="RVT_2"/>
    <property type="match status" value="1"/>
</dbReference>
<dbReference type="Pfam" id="PF00665">
    <property type="entry name" value="rve"/>
    <property type="match status" value="1"/>
</dbReference>
<feature type="compositionally biased region" description="Low complexity" evidence="4">
    <location>
        <begin position="667"/>
        <end position="677"/>
    </location>
</feature>
<dbReference type="InterPro" id="IPR013103">
    <property type="entry name" value="RVT_2"/>
</dbReference>
<keyword evidence="3" id="KW-0378">Hydrolase</keyword>
<dbReference type="SUPFAM" id="SSF53098">
    <property type="entry name" value="Ribonuclease H-like"/>
    <property type="match status" value="1"/>
</dbReference>
<evidence type="ECO:0000313" key="6">
    <source>
        <dbReference type="EMBL" id="KAL0438874.1"/>
    </source>
</evidence>
<protein>
    <submittedName>
        <fullName evidence="6">Retrovirus-related Pol polyprotein from transposon RE1</fullName>
    </submittedName>
</protein>
<dbReference type="AlphaFoldDB" id="A0AAW2WB03"/>
<accession>A0AAW2WB03</accession>
<feature type="region of interest" description="Disordered" evidence="4">
    <location>
        <begin position="650"/>
        <end position="688"/>
    </location>
</feature>
<dbReference type="PANTHER" id="PTHR42648">
    <property type="entry name" value="TRANSPOSASE, PUTATIVE-RELATED"/>
    <property type="match status" value="1"/>
</dbReference>
<dbReference type="Gene3D" id="3.30.420.10">
    <property type="entry name" value="Ribonuclease H-like superfamily/Ribonuclease H"/>
    <property type="match status" value="1"/>
</dbReference>
<evidence type="ECO:0000256" key="1">
    <source>
        <dbReference type="ARBA" id="ARBA00022670"/>
    </source>
</evidence>
<dbReference type="GO" id="GO:0003676">
    <property type="term" value="F:nucleic acid binding"/>
    <property type="evidence" value="ECO:0007669"/>
    <property type="project" value="InterPro"/>
</dbReference>
<keyword evidence="1" id="KW-0645">Protease</keyword>
<feature type="domain" description="Integrase catalytic" evidence="5">
    <location>
        <begin position="385"/>
        <end position="560"/>
    </location>
</feature>
<dbReference type="PROSITE" id="PS50994">
    <property type="entry name" value="INTEGRASE"/>
    <property type="match status" value="1"/>
</dbReference>
<dbReference type="InterPro" id="IPR054722">
    <property type="entry name" value="PolX-like_BBD"/>
</dbReference>
<keyword evidence="2" id="KW-0479">Metal-binding</keyword>
<dbReference type="InterPro" id="IPR057670">
    <property type="entry name" value="SH3_retrovirus"/>
</dbReference>
<dbReference type="GO" id="GO:0046872">
    <property type="term" value="F:metal ion binding"/>
    <property type="evidence" value="ECO:0007669"/>
    <property type="project" value="UniProtKB-KW"/>
</dbReference>
<dbReference type="InterPro" id="IPR036397">
    <property type="entry name" value="RNaseH_sf"/>
</dbReference>
<organism evidence="6">
    <name type="scientific">Sesamum latifolium</name>
    <dbReference type="NCBI Taxonomy" id="2727402"/>
    <lineage>
        <taxon>Eukaryota</taxon>
        <taxon>Viridiplantae</taxon>
        <taxon>Streptophyta</taxon>
        <taxon>Embryophyta</taxon>
        <taxon>Tracheophyta</taxon>
        <taxon>Spermatophyta</taxon>
        <taxon>Magnoliopsida</taxon>
        <taxon>eudicotyledons</taxon>
        <taxon>Gunneridae</taxon>
        <taxon>Pentapetalae</taxon>
        <taxon>asterids</taxon>
        <taxon>lamiids</taxon>
        <taxon>Lamiales</taxon>
        <taxon>Pedaliaceae</taxon>
        <taxon>Sesamum</taxon>
    </lineage>
</organism>
<dbReference type="GO" id="GO:0006508">
    <property type="term" value="P:proteolysis"/>
    <property type="evidence" value="ECO:0007669"/>
    <property type="project" value="UniProtKB-KW"/>
</dbReference>
<dbReference type="InterPro" id="IPR012337">
    <property type="entry name" value="RNaseH-like_sf"/>
</dbReference>